<name>A0A0E9VRP2_ANGAN</name>
<proteinExistence type="predicted"/>
<organism evidence="1">
    <name type="scientific">Anguilla anguilla</name>
    <name type="common">European freshwater eel</name>
    <name type="synonym">Muraena anguilla</name>
    <dbReference type="NCBI Taxonomy" id="7936"/>
    <lineage>
        <taxon>Eukaryota</taxon>
        <taxon>Metazoa</taxon>
        <taxon>Chordata</taxon>
        <taxon>Craniata</taxon>
        <taxon>Vertebrata</taxon>
        <taxon>Euteleostomi</taxon>
        <taxon>Actinopterygii</taxon>
        <taxon>Neopterygii</taxon>
        <taxon>Teleostei</taxon>
        <taxon>Anguilliformes</taxon>
        <taxon>Anguillidae</taxon>
        <taxon>Anguilla</taxon>
    </lineage>
</organism>
<dbReference type="AlphaFoldDB" id="A0A0E9VRP2"/>
<reference evidence="1" key="2">
    <citation type="journal article" date="2015" name="Fish Shellfish Immunol.">
        <title>Early steps in the European eel (Anguilla anguilla)-Vibrio vulnificus interaction in the gills: Role of the RtxA13 toxin.</title>
        <authorList>
            <person name="Callol A."/>
            <person name="Pajuelo D."/>
            <person name="Ebbesson L."/>
            <person name="Teles M."/>
            <person name="MacKenzie S."/>
            <person name="Amaro C."/>
        </authorList>
    </citation>
    <scope>NUCLEOTIDE SEQUENCE</scope>
</reference>
<accession>A0A0E9VRP2</accession>
<sequence length="18" mass="2064">MAKKIEKAITGNVIKYQE</sequence>
<reference evidence="1" key="1">
    <citation type="submission" date="2014-11" db="EMBL/GenBank/DDBJ databases">
        <authorList>
            <person name="Amaro Gonzalez C."/>
        </authorList>
    </citation>
    <scope>NUCLEOTIDE SEQUENCE</scope>
</reference>
<dbReference type="EMBL" id="GBXM01027880">
    <property type="protein sequence ID" value="JAH80697.1"/>
    <property type="molecule type" value="Transcribed_RNA"/>
</dbReference>
<evidence type="ECO:0000313" key="1">
    <source>
        <dbReference type="EMBL" id="JAH80697.1"/>
    </source>
</evidence>
<protein>
    <submittedName>
        <fullName evidence="1">Uncharacterized protein</fullName>
    </submittedName>
</protein>